<proteinExistence type="predicted"/>
<evidence type="ECO:0000313" key="3">
    <source>
        <dbReference type="Proteomes" id="UP000724874"/>
    </source>
</evidence>
<accession>A0A9P5N7K4</accession>
<dbReference type="Proteomes" id="UP000724874">
    <property type="component" value="Unassembled WGS sequence"/>
</dbReference>
<feature type="compositionally biased region" description="Polar residues" evidence="1">
    <location>
        <begin position="1"/>
        <end position="22"/>
    </location>
</feature>
<dbReference type="AlphaFoldDB" id="A0A9P5N7K4"/>
<dbReference type="EMBL" id="JADNYJ010000805">
    <property type="protein sequence ID" value="KAF8868073.1"/>
    <property type="molecule type" value="Genomic_DNA"/>
</dbReference>
<reference evidence="2" key="1">
    <citation type="submission" date="2020-11" db="EMBL/GenBank/DDBJ databases">
        <authorList>
            <consortium name="DOE Joint Genome Institute"/>
            <person name="Ahrendt S."/>
            <person name="Riley R."/>
            <person name="Andreopoulos W."/>
            <person name="LaButti K."/>
            <person name="Pangilinan J."/>
            <person name="Ruiz-duenas F.J."/>
            <person name="Barrasa J.M."/>
            <person name="Sanchez-Garcia M."/>
            <person name="Camarero S."/>
            <person name="Miyauchi S."/>
            <person name="Serrano A."/>
            <person name="Linde D."/>
            <person name="Babiker R."/>
            <person name="Drula E."/>
            <person name="Ayuso-Fernandez I."/>
            <person name="Pacheco R."/>
            <person name="Padilla G."/>
            <person name="Ferreira P."/>
            <person name="Barriuso J."/>
            <person name="Kellner H."/>
            <person name="Castanera R."/>
            <person name="Alfaro M."/>
            <person name="Ramirez L."/>
            <person name="Pisabarro A.G."/>
            <person name="Kuo A."/>
            <person name="Tritt A."/>
            <person name="Lipzen A."/>
            <person name="He G."/>
            <person name="Yan M."/>
            <person name="Ng V."/>
            <person name="Cullen D."/>
            <person name="Martin F."/>
            <person name="Rosso M.-N."/>
            <person name="Henrissat B."/>
            <person name="Hibbett D."/>
            <person name="Martinez A.T."/>
            <person name="Grigoriev I.V."/>
        </authorList>
    </citation>
    <scope>NUCLEOTIDE SEQUENCE</scope>
    <source>
        <strain evidence="2">AH 44721</strain>
    </source>
</reference>
<evidence type="ECO:0000256" key="1">
    <source>
        <dbReference type="SAM" id="MobiDB-lite"/>
    </source>
</evidence>
<name>A0A9P5N7K4_GYMJU</name>
<sequence>MILFSNSESESVSITNTGNQPNYRPPRLVGGNLPHSMAPTFVKGYRFSEKSALTVFRDLLDREAYLKIVAAFPPGQQKDIVFVVVLDESPDEEALKQRPLAPLHPSLKQAMLLGPFTAAQLETRSHKPNPSGDYAETFKIRVRKLAEPDFYPMHLLGTREAAKELENFIQTTSHFL</sequence>
<organism evidence="2 3">
    <name type="scientific">Gymnopilus junonius</name>
    <name type="common">Spectacular rustgill mushroom</name>
    <name type="synonym">Gymnopilus spectabilis subsp. junonius</name>
    <dbReference type="NCBI Taxonomy" id="109634"/>
    <lineage>
        <taxon>Eukaryota</taxon>
        <taxon>Fungi</taxon>
        <taxon>Dikarya</taxon>
        <taxon>Basidiomycota</taxon>
        <taxon>Agaricomycotina</taxon>
        <taxon>Agaricomycetes</taxon>
        <taxon>Agaricomycetidae</taxon>
        <taxon>Agaricales</taxon>
        <taxon>Agaricineae</taxon>
        <taxon>Hymenogastraceae</taxon>
        <taxon>Gymnopilus</taxon>
    </lineage>
</organism>
<feature type="region of interest" description="Disordered" evidence="1">
    <location>
        <begin position="1"/>
        <end position="30"/>
    </location>
</feature>
<protein>
    <submittedName>
        <fullName evidence="2">Uncharacterized protein</fullName>
    </submittedName>
</protein>
<keyword evidence="3" id="KW-1185">Reference proteome</keyword>
<comment type="caution">
    <text evidence="2">The sequence shown here is derived from an EMBL/GenBank/DDBJ whole genome shotgun (WGS) entry which is preliminary data.</text>
</comment>
<gene>
    <name evidence="2" type="ORF">CPB84DRAFT_1756851</name>
</gene>
<evidence type="ECO:0000313" key="2">
    <source>
        <dbReference type="EMBL" id="KAF8868073.1"/>
    </source>
</evidence>